<dbReference type="GO" id="GO:0035368">
    <property type="term" value="F:selenocysteine insertion sequence binding"/>
    <property type="evidence" value="ECO:0007669"/>
    <property type="project" value="InterPro"/>
</dbReference>
<feature type="region of interest" description="Disordered" evidence="1">
    <location>
        <begin position="164"/>
        <end position="214"/>
    </location>
</feature>
<sequence length="214" mass="24380">MGSCYRSLQQAKAKRRFVLGLREVSKHLKLRKLKCVIISSNVERIKSAGGLDDTLDGIINSCQEHQIPVVFALKRQLLGKVLLKKVPVSIVGIFNYDGAQEQFKTLIELTQKTRQAYSEKWQEIRQKLELQQKEITDTLVPTTEMDKMLSADGEEASKLPYITGEDADIKNHNAEVTESSDDDNDDDDDDDDHYDIEEEEEIVTTNTMKRKMSS</sequence>
<protein>
    <submittedName>
        <fullName evidence="3">Selenocysteine insertion sequence-binding protein 2-like</fullName>
    </submittedName>
</protein>
<dbReference type="Proteomes" id="UP001163046">
    <property type="component" value="Unassembled WGS sequence"/>
</dbReference>
<dbReference type="GO" id="GO:0003730">
    <property type="term" value="F:mRNA 3'-UTR binding"/>
    <property type="evidence" value="ECO:0007669"/>
    <property type="project" value="TreeGrafter"/>
</dbReference>
<evidence type="ECO:0000313" key="3">
    <source>
        <dbReference type="EMBL" id="KAJ7375697.1"/>
    </source>
</evidence>
<dbReference type="Pfam" id="PF01248">
    <property type="entry name" value="Ribosomal_L7Ae"/>
    <property type="match status" value="1"/>
</dbReference>
<dbReference type="Gene3D" id="3.30.1330.30">
    <property type="match status" value="1"/>
</dbReference>
<dbReference type="GO" id="GO:0043021">
    <property type="term" value="F:ribonucleoprotein complex binding"/>
    <property type="evidence" value="ECO:0007669"/>
    <property type="project" value="TreeGrafter"/>
</dbReference>
<dbReference type="OrthoDB" id="263617at2759"/>
<dbReference type="InterPro" id="IPR029064">
    <property type="entry name" value="Ribosomal_eL30-like_sf"/>
</dbReference>
<dbReference type="GO" id="GO:0001514">
    <property type="term" value="P:selenocysteine incorporation"/>
    <property type="evidence" value="ECO:0007669"/>
    <property type="project" value="UniProtKB-ARBA"/>
</dbReference>
<organism evidence="3 4">
    <name type="scientific">Desmophyllum pertusum</name>
    <dbReference type="NCBI Taxonomy" id="174260"/>
    <lineage>
        <taxon>Eukaryota</taxon>
        <taxon>Metazoa</taxon>
        <taxon>Cnidaria</taxon>
        <taxon>Anthozoa</taxon>
        <taxon>Hexacorallia</taxon>
        <taxon>Scleractinia</taxon>
        <taxon>Caryophylliina</taxon>
        <taxon>Caryophylliidae</taxon>
        <taxon>Desmophyllum</taxon>
    </lineage>
</organism>
<reference evidence="3" key="1">
    <citation type="submission" date="2023-01" db="EMBL/GenBank/DDBJ databases">
        <title>Genome assembly of the deep-sea coral Lophelia pertusa.</title>
        <authorList>
            <person name="Herrera S."/>
            <person name="Cordes E."/>
        </authorList>
    </citation>
    <scope>NUCLEOTIDE SEQUENCE</scope>
    <source>
        <strain evidence="3">USNM1676648</strain>
        <tissue evidence="3">Polyp</tissue>
    </source>
</reference>
<evidence type="ECO:0000313" key="4">
    <source>
        <dbReference type="Proteomes" id="UP001163046"/>
    </source>
</evidence>
<feature type="compositionally biased region" description="Acidic residues" evidence="1">
    <location>
        <begin position="178"/>
        <end position="202"/>
    </location>
</feature>
<gene>
    <name evidence="3" type="primary">SECISBP2L</name>
    <name evidence="3" type="ORF">OS493_039512</name>
</gene>
<proteinExistence type="predicted"/>
<evidence type="ECO:0000256" key="1">
    <source>
        <dbReference type="SAM" id="MobiDB-lite"/>
    </source>
</evidence>
<comment type="caution">
    <text evidence="3">The sequence shown here is derived from an EMBL/GenBank/DDBJ whole genome shotgun (WGS) entry which is preliminary data.</text>
</comment>
<name>A0A9W9Z629_9CNID</name>
<evidence type="ECO:0000259" key="2">
    <source>
        <dbReference type="Pfam" id="PF01248"/>
    </source>
</evidence>
<dbReference type="FunFam" id="3.30.1330.30:FF:000004">
    <property type="entry name" value="selenocysteine insertion sequence-binding protein 2"/>
    <property type="match status" value="1"/>
</dbReference>
<dbReference type="InterPro" id="IPR004038">
    <property type="entry name" value="Ribosomal_eL8/eL30/eS12/Gad45"/>
</dbReference>
<dbReference type="GO" id="GO:1990904">
    <property type="term" value="C:ribonucleoprotein complex"/>
    <property type="evidence" value="ECO:0007669"/>
    <property type="project" value="TreeGrafter"/>
</dbReference>
<keyword evidence="4" id="KW-1185">Reference proteome</keyword>
<dbReference type="InterPro" id="IPR040051">
    <property type="entry name" value="SECISBP2"/>
</dbReference>
<dbReference type="EMBL" id="MU826553">
    <property type="protein sequence ID" value="KAJ7375697.1"/>
    <property type="molecule type" value="Genomic_DNA"/>
</dbReference>
<accession>A0A9W9Z629</accession>
<dbReference type="PANTHER" id="PTHR13284">
    <property type="entry name" value="GH01354P"/>
    <property type="match status" value="1"/>
</dbReference>
<feature type="domain" description="Ribosomal protein eL8/eL30/eS12/Gadd45" evidence="2">
    <location>
        <begin position="4"/>
        <end position="101"/>
    </location>
</feature>
<dbReference type="SUPFAM" id="SSF55315">
    <property type="entry name" value="L30e-like"/>
    <property type="match status" value="1"/>
</dbReference>
<dbReference type="PANTHER" id="PTHR13284:SF4">
    <property type="entry name" value="C2H2-TYPE DOMAIN-CONTAINING PROTEIN"/>
    <property type="match status" value="1"/>
</dbReference>
<dbReference type="GO" id="GO:0005739">
    <property type="term" value="C:mitochondrion"/>
    <property type="evidence" value="ECO:0007669"/>
    <property type="project" value="TreeGrafter"/>
</dbReference>
<dbReference type="AlphaFoldDB" id="A0A9W9Z629"/>